<dbReference type="Proteomes" id="UP000307517">
    <property type="component" value="Unassembled WGS sequence"/>
</dbReference>
<proteinExistence type="predicted"/>
<evidence type="ECO:0000313" key="2">
    <source>
        <dbReference type="EMBL" id="THC81258.1"/>
    </source>
</evidence>
<dbReference type="PROSITE" id="PS51257">
    <property type="entry name" value="PROKAR_LIPOPROTEIN"/>
    <property type="match status" value="1"/>
</dbReference>
<evidence type="ECO:0000313" key="4">
    <source>
        <dbReference type="Proteomes" id="UP000552935"/>
    </source>
</evidence>
<sequence length="68" mass="7500">MKWLRLISIKRVLIFGVIAAIGCKVTELATHIDPNVASYIWVLGLFITYKVADDISIKVTAGKKGVKL</sequence>
<reference evidence="1 4" key="2">
    <citation type="submission" date="2020-07" db="EMBL/GenBank/DDBJ databases">
        <title>Organ Donor 1.</title>
        <authorList>
            <person name="Marsh A.J."/>
            <person name="Azcarate-Peril M.A."/>
        </authorList>
    </citation>
    <scope>NUCLEOTIDE SEQUENCE [LARGE SCALE GENOMIC DNA]</scope>
    <source>
        <strain evidence="1 4">AMC0712</strain>
    </source>
</reference>
<evidence type="ECO:0000313" key="3">
    <source>
        <dbReference type="Proteomes" id="UP000307517"/>
    </source>
</evidence>
<dbReference type="EMBL" id="SSHM01000001">
    <property type="protein sequence ID" value="THC81258.1"/>
    <property type="molecule type" value="Genomic_DNA"/>
</dbReference>
<evidence type="ECO:0008006" key="5">
    <source>
        <dbReference type="Google" id="ProtNLM"/>
    </source>
</evidence>
<accession>A0A171J428</accession>
<gene>
    <name evidence="2" type="ORF">E6L36_13325</name>
    <name evidence="1" type="ORF">H0N82_05480</name>
</gene>
<name>A0A171J428_LACRH</name>
<dbReference type="AlphaFoldDB" id="A0A171J428"/>
<dbReference type="EMBL" id="JACCKI010000003">
    <property type="protein sequence ID" value="NZA04569.1"/>
    <property type="molecule type" value="Genomic_DNA"/>
</dbReference>
<reference evidence="2 3" key="1">
    <citation type="submission" date="2019-04" db="EMBL/GenBank/DDBJ databases">
        <title>Genome Announcement to Ensure Probiotic Safety of Lactobacillus rhamnosus UBLR-58.</title>
        <authorList>
            <person name="Sulthana A."/>
            <person name="Lakshmi S.G."/>
            <person name="Madempudi R.S."/>
        </authorList>
    </citation>
    <scope>NUCLEOTIDE SEQUENCE [LARGE SCALE GENOMIC DNA]</scope>
    <source>
        <strain evidence="2 3">UBLR-58</strain>
    </source>
</reference>
<organism evidence="1 4">
    <name type="scientific">Lacticaseibacillus rhamnosus</name>
    <name type="common">Lactobacillus rhamnosus</name>
    <dbReference type="NCBI Taxonomy" id="47715"/>
    <lineage>
        <taxon>Bacteria</taxon>
        <taxon>Bacillati</taxon>
        <taxon>Bacillota</taxon>
        <taxon>Bacilli</taxon>
        <taxon>Lactobacillales</taxon>
        <taxon>Lactobacillaceae</taxon>
        <taxon>Lacticaseibacillus</taxon>
    </lineage>
</organism>
<evidence type="ECO:0000313" key="1">
    <source>
        <dbReference type="EMBL" id="NZA04569.1"/>
    </source>
</evidence>
<dbReference type="Proteomes" id="UP000552935">
    <property type="component" value="Unassembled WGS sequence"/>
</dbReference>
<protein>
    <recommendedName>
        <fullName evidence="5">Holin</fullName>
    </recommendedName>
</protein>
<dbReference type="RefSeq" id="WP_005691430.1">
    <property type="nucleotide sequence ID" value="NZ_CABFNI010000008.1"/>
</dbReference>
<comment type="caution">
    <text evidence="1">The sequence shown here is derived from an EMBL/GenBank/DDBJ whole genome shotgun (WGS) entry which is preliminary data.</text>
</comment>